<dbReference type="CDD" id="cd00090">
    <property type="entry name" value="HTH_ARSR"/>
    <property type="match status" value="1"/>
</dbReference>
<dbReference type="InterPro" id="IPR001845">
    <property type="entry name" value="HTH_ArsR_DNA-bd_dom"/>
</dbReference>
<evidence type="ECO:0000256" key="1">
    <source>
        <dbReference type="ARBA" id="ARBA00023015"/>
    </source>
</evidence>
<gene>
    <name evidence="5" type="ORF">GCM10017786_70150</name>
</gene>
<accession>A0ABQ3JG82</accession>
<dbReference type="SMART" id="SM00418">
    <property type="entry name" value="HTH_ARSR"/>
    <property type="match status" value="1"/>
</dbReference>
<dbReference type="SUPFAM" id="SSF46785">
    <property type="entry name" value="Winged helix' DNA-binding domain"/>
    <property type="match status" value="1"/>
</dbReference>
<dbReference type="PANTHER" id="PTHR33204:SF18">
    <property type="entry name" value="TRANSCRIPTIONAL REGULATORY PROTEIN"/>
    <property type="match status" value="1"/>
</dbReference>
<dbReference type="SUPFAM" id="SSF55718">
    <property type="entry name" value="SCP-like"/>
    <property type="match status" value="1"/>
</dbReference>
<dbReference type="Gene3D" id="3.30.1050.10">
    <property type="entry name" value="SCP2 sterol-binding domain"/>
    <property type="match status" value="1"/>
</dbReference>
<sequence>MRSYDDPCGVARALDAVGERWALLVVREVLLGPKRFRDLSRSLPGMSQNVLSQRLRELEGAGVVRRRRLGPPASTSVYELTEHGAELEAVVMALARWGSRRPVPPAGELSVDALVLALRTTFSPALAEGLSARVELQLGDDTFTATIDSGEFSIRRAPAEDADVVLRTDATRLRSLVFLGQPLTEADVVAGEFGAAERFVRCFPRPGA</sequence>
<evidence type="ECO:0000256" key="2">
    <source>
        <dbReference type="ARBA" id="ARBA00023125"/>
    </source>
</evidence>
<comment type="caution">
    <text evidence="5">The sequence shown here is derived from an EMBL/GenBank/DDBJ whole genome shotgun (WGS) entry which is preliminary data.</text>
</comment>
<dbReference type="InterPro" id="IPR036527">
    <property type="entry name" value="SCP2_sterol-bd_dom_sf"/>
</dbReference>
<dbReference type="Proteomes" id="UP000605897">
    <property type="component" value="Unassembled WGS sequence"/>
</dbReference>
<organism evidence="5 6">
    <name type="scientific">Amycolatopsis deserti</name>
    <dbReference type="NCBI Taxonomy" id="185696"/>
    <lineage>
        <taxon>Bacteria</taxon>
        <taxon>Bacillati</taxon>
        <taxon>Actinomycetota</taxon>
        <taxon>Actinomycetes</taxon>
        <taxon>Pseudonocardiales</taxon>
        <taxon>Pseudonocardiaceae</taxon>
        <taxon>Amycolatopsis</taxon>
    </lineage>
</organism>
<dbReference type="Pfam" id="PF01638">
    <property type="entry name" value="HxlR"/>
    <property type="match status" value="1"/>
</dbReference>
<dbReference type="PROSITE" id="PS51118">
    <property type="entry name" value="HTH_HXLR"/>
    <property type="match status" value="1"/>
</dbReference>
<evidence type="ECO:0000313" key="5">
    <source>
        <dbReference type="EMBL" id="GHF25918.1"/>
    </source>
</evidence>
<name>A0ABQ3JG82_9PSEU</name>
<reference evidence="6" key="1">
    <citation type="journal article" date="2019" name="Int. J. Syst. Evol. Microbiol.">
        <title>The Global Catalogue of Microorganisms (GCM) 10K type strain sequencing project: providing services to taxonomists for standard genome sequencing and annotation.</title>
        <authorList>
            <consortium name="The Broad Institute Genomics Platform"/>
            <consortium name="The Broad Institute Genome Sequencing Center for Infectious Disease"/>
            <person name="Wu L."/>
            <person name="Ma J."/>
        </authorList>
    </citation>
    <scope>NUCLEOTIDE SEQUENCE [LARGE SCALE GENOMIC DNA]</scope>
    <source>
        <strain evidence="6">CGMCC 4.7677</strain>
    </source>
</reference>
<keyword evidence="6" id="KW-1185">Reference proteome</keyword>
<evidence type="ECO:0000313" key="6">
    <source>
        <dbReference type="Proteomes" id="UP000605897"/>
    </source>
</evidence>
<proteinExistence type="predicted"/>
<evidence type="ECO:0000256" key="3">
    <source>
        <dbReference type="ARBA" id="ARBA00023163"/>
    </source>
</evidence>
<dbReference type="EMBL" id="BNAU01000011">
    <property type="protein sequence ID" value="GHF25918.1"/>
    <property type="molecule type" value="Genomic_DNA"/>
</dbReference>
<dbReference type="RefSeq" id="WP_229874883.1">
    <property type="nucleotide sequence ID" value="NZ_BNAU01000011.1"/>
</dbReference>
<protein>
    <submittedName>
        <fullName evidence="5">Transcriptional regulator</fullName>
    </submittedName>
</protein>
<dbReference type="InterPro" id="IPR036390">
    <property type="entry name" value="WH_DNA-bd_sf"/>
</dbReference>
<dbReference type="InterPro" id="IPR011991">
    <property type="entry name" value="ArsR-like_HTH"/>
</dbReference>
<keyword evidence="1" id="KW-0805">Transcription regulation</keyword>
<keyword evidence="3" id="KW-0804">Transcription</keyword>
<evidence type="ECO:0000259" key="4">
    <source>
        <dbReference type="PROSITE" id="PS51118"/>
    </source>
</evidence>
<keyword evidence="2" id="KW-0238">DNA-binding</keyword>
<dbReference type="PANTHER" id="PTHR33204">
    <property type="entry name" value="TRANSCRIPTIONAL REGULATOR, MARR FAMILY"/>
    <property type="match status" value="1"/>
</dbReference>
<feature type="domain" description="HTH hxlR-type" evidence="4">
    <location>
        <begin position="8"/>
        <end position="106"/>
    </location>
</feature>
<dbReference type="InterPro" id="IPR036388">
    <property type="entry name" value="WH-like_DNA-bd_sf"/>
</dbReference>
<dbReference type="InterPro" id="IPR002577">
    <property type="entry name" value="HTH_HxlR"/>
</dbReference>
<dbReference type="Gene3D" id="1.10.10.10">
    <property type="entry name" value="Winged helix-like DNA-binding domain superfamily/Winged helix DNA-binding domain"/>
    <property type="match status" value="1"/>
</dbReference>